<evidence type="ECO:0000256" key="4">
    <source>
        <dbReference type="ARBA" id="ARBA00023157"/>
    </source>
</evidence>
<dbReference type="InterPro" id="IPR036249">
    <property type="entry name" value="Thioredoxin-like_sf"/>
</dbReference>
<dbReference type="PROSITE" id="PS51352">
    <property type="entry name" value="THIOREDOXIN_2"/>
    <property type="match status" value="1"/>
</dbReference>
<dbReference type="Pfam" id="PF00085">
    <property type="entry name" value="Thioredoxin"/>
    <property type="match status" value="2"/>
</dbReference>
<dbReference type="EC" id="5.3.4.1" evidence="3"/>
<dbReference type="Gene3D" id="3.40.30.10">
    <property type="entry name" value="Glutaredoxin"/>
    <property type="match status" value="3"/>
</dbReference>
<evidence type="ECO:0000256" key="6">
    <source>
        <dbReference type="ARBA" id="ARBA00023284"/>
    </source>
</evidence>
<keyword evidence="6" id="KW-0676">Redox-active center</keyword>
<proteinExistence type="predicted"/>
<dbReference type="STRING" id="1257118.L8GZ87"/>
<dbReference type="GO" id="GO:0015035">
    <property type="term" value="F:protein-disulfide reductase activity"/>
    <property type="evidence" value="ECO:0007669"/>
    <property type="project" value="TreeGrafter"/>
</dbReference>
<dbReference type="PRINTS" id="PR00421">
    <property type="entry name" value="THIOREDOXIN"/>
</dbReference>
<evidence type="ECO:0000256" key="5">
    <source>
        <dbReference type="ARBA" id="ARBA00023235"/>
    </source>
</evidence>
<organism evidence="9 10">
    <name type="scientific">Acanthamoeba castellanii (strain ATCC 30010 / Neff)</name>
    <dbReference type="NCBI Taxonomy" id="1257118"/>
    <lineage>
        <taxon>Eukaryota</taxon>
        <taxon>Amoebozoa</taxon>
        <taxon>Discosea</taxon>
        <taxon>Longamoebia</taxon>
        <taxon>Centramoebida</taxon>
        <taxon>Acanthamoebidae</taxon>
        <taxon>Acanthamoeba</taxon>
    </lineage>
</organism>
<keyword evidence="4" id="KW-1015">Disulfide bond</keyword>
<dbReference type="GO" id="GO:0003756">
    <property type="term" value="F:protein disulfide isomerase activity"/>
    <property type="evidence" value="ECO:0007669"/>
    <property type="project" value="UniProtKB-EC"/>
</dbReference>
<comment type="catalytic activity">
    <reaction evidence="1">
        <text>Catalyzes the rearrangement of -S-S- bonds in proteins.</text>
        <dbReference type="EC" id="5.3.4.1"/>
    </reaction>
</comment>
<reference evidence="9 10" key="1">
    <citation type="journal article" date="2013" name="Genome Biol.">
        <title>Genome of Acanthamoeba castellanii highlights extensive lateral gene transfer and early evolution of tyrosine kinase signaling.</title>
        <authorList>
            <person name="Clarke M."/>
            <person name="Lohan A.J."/>
            <person name="Liu B."/>
            <person name="Lagkouvardos I."/>
            <person name="Roy S."/>
            <person name="Zafar N."/>
            <person name="Bertelli C."/>
            <person name="Schilde C."/>
            <person name="Kianianmomeni A."/>
            <person name="Burglin T.R."/>
            <person name="Frech C."/>
            <person name="Turcotte B."/>
            <person name="Kopec K.O."/>
            <person name="Synnott J.M."/>
            <person name="Choo C."/>
            <person name="Paponov I."/>
            <person name="Finkler A."/>
            <person name="Soon Heng Tan C."/>
            <person name="Hutchins A.P."/>
            <person name="Weinmeier T."/>
            <person name="Rattei T."/>
            <person name="Chu J.S."/>
            <person name="Gimenez G."/>
            <person name="Irimia M."/>
            <person name="Rigden D.J."/>
            <person name="Fitzpatrick D.A."/>
            <person name="Lorenzo-Morales J."/>
            <person name="Bateman A."/>
            <person name="Chiu C.H."/>
            <person name="Tang P."/>
            <person name="Hegemann P."/>
            <person name="Fromm H."/>
            <person name="Raoult D."/>
            <person name="Greub G."/>
            <person name="Miranda-Saavedra D."/>
            <person name="Chen N."/>
            <person name="Nash P."/>
            <person name="Ginger M.L."/>
            <person name="Horn M."/>
            <person name="Schaap P."/>
            <person name="Caler L."/>
            <person name="Loftus B."/>
        </authorList>
    </citation>
    <scope>NUCLEOTIDE SEQUENCE [LARGE SCALE GENOMIC DNA]</scope>
    <source>
        <strain evidence="9 10">Neff</strain>
    </source>
</reference>
<evidence type="ECO:0000313" key="10">
    <source>
        <dbReference type="Proteomes" id="UP000011083"/>
    </source>
</evidence>
<dbReference type="OMA" id="FCYINNE"/>
<evidence type="ECO:0000259" key="8">
    <source>
        <dbReference type="PROSITE" id="PS51352"/>
    </source>
</evidence>
<dbReference type="PANTHER" id="PTHR45815:SF3">
    <property type="entry name" value="PROTEIN DISULFIDE-ISOMERASE A6"/>
    <property type="match status" value="1"/>
</dbReference>
<dbReference type="OrthoDB" id="427280at2759"/>
<gene>
    <name evidence="9" type="ORF">ACA1_248630</name>
</gene>
<evidence type="ECO:0000256" key="1">
    <source>
        <dbReference type="ARBA" id="ARBA00001182"/>
    </source>
</evidence>
<comment type="subcellular location">
    <subcellularLocation>
        <location evidence="2">Endoplasmic reticulum lumen</location>
    </subcellularLocation>
</comment>
<dbReference type="RefSeq" id="XP_004339861.1">
    <property type="nucleotide sequence ID" value="XM_004339813.1"/>
</dbReference>
<dbReference type="VEuPathDB" id="AmoebaDB:ACA1_248630"/>
<dbReference type="GO" id="GO:0034976">
    <property type="term" value="P:response to endoplasmic reticulum stress"/>
    <property type="evidence" value="ECO:0007669"/>
    <property type="project" value="TreeGrafter"/>
</dbReference>
<dbReference type="GO" id="GO:0005788">
    <property type="term" value="C:endoplasmic reticulum lumen"/>
    <property type="evidence" value="ECO:0007669"/>
    <property type="project" value="UniProtKB-SubCell"/>
</dbReference>
<evidence type="ECO:0000256" key="7">
    <source>
        <dbReference type="SAM" id="SignalP"/>
    </source>
</evidence>
<feature type="signal peptide" evidence="7">
    <location>
        <begin position="1"/>
        <end position="26"/>
    </location>
</feature>
<evidence type="ECO:0000313" key="9">
    <source>
        <dbReference type="EMBL" id="ELR17848.1"/>
    </source>
</evidence>
<dbReference type="Proteomes" id="UP000011083">
    <property type="component" value="Unassembled WGS sequence"/>
</dbReference>
<feature type="domain" description="Thioredoxin" evidence="8">
    <location>
        <begin position="15"/>
        <end position="142"/>
    </location>
</feature>
<protein>
    <recommendedName>
        <fullName evidence="3">protein disulfide-isomerase</fullName>
        <ecNumber evidence="3">5.3.4.1</ecNumber>
    </recommendedName>
</protein>
<keyword evidence="5" id="KW-0413">Isomerase</keyword>
<dbReference type="InterPro" id="IPR013766">
    <property type="entry name" value="Thioredoxin_domain"/>
</dbReference>
<dbReference type="InterPro" id="IPR057305">
    <property type="entry name" value="Thioredox_PDIA6_C"/>
</dbReference>
<name>L8GZ87_ACACF</name>
<sequence>MKGSSVMLVLLGCLFVLGVAVHSADALYSPKDGVILATDATFNALVLQSNRPSIVEFFAPWCGHCKNLAPEYKKAAAATKGMVNIVAIDCDDASNRPLCGRYDVKGFPTLKLFTPGQKAPTDYQGPRTAKPIVDAVLAKLDAKNIKKLTAKSAEGFLADKELPKVLLFTSKPKSSHLYMALSMEFKGKLAFAEILDKETSLAEKYGVESFPTLLVVKNDEEQTVTKYEGELGYRQLDSFLATFAPKSAKASKGAKSEKAEAKAEPTPVPLEQKLYALESDADYTKYCVEQRRICAIGFVPSKEQDEEEHDKAVKALEALAAEREAGDAFLVMWVDGAKATGFRRTLDLAFDLPTFAVASPKKKGYAPFRGAFTPKAMGEFLDSIKHGVKRTHPLPDFPASLFDAQA</sequence>
<dbReference type="PANTHER" id="PTHR45815">
    <property type="entry name" value="PROTEIN DISULFIDE-ISOMERASE A6"/>
    <property type="match status" value="1"/>
</dbReference>
<dbReference type="KEGG" id="acan:ACA1_248630"/>
<keyword evidence="10" id="KW-1185">Reference proteome</keyword>
<feature type="chain" id="PRO_5003990223" description="protein disulfide-isomerase" evidence="7">
    <location>
        <begin position="27"/>
        <end position="406"/>
    </location>
</feature>
<keyword evidence="7" id="KW-0732">Signal</keyword>
<dbReference type="InterPro" id="IPR017937">
    <property type="entry name" value="Thioredoxin_CS"/>
</dbReference>
<evidence type="ECO:0000256" key="2">
    <source>
        <dbReference type="ARBA" id="ARBA00004319"/>
    </source>
</evidence>
<dbReference type="AlphaFoldDB" id="L8GZ87"/>
<dbReference type="EMBL" id="KB007971">
    <property type="protein sequence ID" value="ELR17848.1"/>
    <property type="molecule type" value="Genomic_DNA"/>
</dbReference>
<dbReference type="Pfam" id="PF24541">
    <property type="entry name" value="Thioredox_PDIA6_C"/>
    <property type="match status" value="1"/>
</dbReference>
<dbReference type="SUPFAM" id="SSF52833">
    <property type="entry name" value="Thioredoxin-like"/>
    <property type="match status" value="2"/>
</dbReference>
<dbReference type="PROSITE" id="PS00194">
    <property type="entry name" value="THIOREDOXIN_1"/>
    <property type="match status" value="1"/>
</dbReference>
<evidence type="ECO:0000256" key="3">
    <source>
        <dbReference type="ARBA" id="ARBA00012723"/>
    </source>
</evidence>
<dbReference type="GeneID" id="14918576"/>
<accession>L8GZ87</accession>